<dbReference type="Proteomes" id="UP000184533">
    <property type="component" value="Unassembled WGS sequence"/>
</dbReference>
<dbReference type="Gene3D" id="1.10.3730.20">
    <property type="match status" value="2"/>
</dbReference>
<dbReference type="Proteomes" id="UP000033608">
    <property type="component" value="Unassembled WGS sequence"/>
</dbReference>
<dbReference type="PATRIC" id="fig|1121477.3.peg.1274"/>
<dbReference type="PANTHER" id="PTHR22911">
    <property type="entry name" value="ACYL-MALONYL CONDENSING ENZYME-RELATED"/>
    <property type="match status" value="1"/>
</dbReference>
<feature type="transmembrane region" description="Helical" evidence="6">
    <location>
        <begin position="71"/>
        <end position="92"/>
    </location>
</feature>
<dbReference type="STRING" id="1121477.SAMN02745223_00179"/>
<reference evidence="9 11" key="2">
    <citation type="submission" date="2016-11" db="EMBL/GenBank/DDBJ databases">
        <authorList>
            <person name="Jaros S."/>
            <person name="Januszkiewicz K."/>
            <person name="Wedrychowicz H."/>
        </authorList>
    </citation>
    <scope>NUCLEOTIDE SEQUENCE [LARGE SCALE GENOMIC DNA]</scope>
    <source>
        <strain evidence="9 11">DSM 17137</strain>
    </source>
</reference>
<keyword evidence="10" id="KW-1185">Reference proteome</keyword>
<dbReference type="RefSeq" id="WP_046133546.1">
    <property type="nucleotide sequence ID" value="NZ_FQVC01000001.1"/>
</dbReference>
<reference evidence="8 10" key="1">
    <citation type="submission" date="2015-03" db="EMBL/GenBank/DDBJ databases">
        <authorList>
            <person name="Hassan Y.I."/>
            <person name="Lepp D."/>
            <person name="Zhou T."/>
        </authorList>
    </citation>
    <scope>NUCLEOTIDE SEQUENCE [LARGE SCALE GENOMIC DNA]</scope>
    <source>
        <strain evidence="8 10">DSM 17137</strain>
    </source>
</reference>
<feature type="transmembrane region" description="Helical" evidence="6">
    <location>
        <begin position="237"/>
        <end position="257"/>
    </location>
</feature>
<comment type="similarity">
    <text evidence="2">Belongs to the drug/metabolite transporter (DMT) superfamily. 10 TMS drug/metabolite exporter (DME) (TC 2.A.7.3) family.</text>
</comment>
<gene>
    <name evidence="9" type="ORF">SAMN02745223_00179</name>
    <name evidence="8" type="ORF">VW29_01165</name>
</gene>
<feature type="domain" description="EamA" evidence="7">
    <location>
        <begin position="152"/>
        <end position="280"/>
    </location>
</feature>
<evidence type="ECO:0000313" key="11">
    <source>
        <dbReference type="Proteomes" id="UP000184533"/>
    </source>
</evidence>
<dbReference type="SUPFAM" id="SSF103481">
    <property type="entry name" value="Multidrug resistance efflux transporter EmrE"/>
    <property type="match status" value="2"/>
</dbReference>
<keyword evidence="4 6" id="KW-1133">Transmembrane helix</keyword>
<evidence type="ECO:0000313" key="8">
    <source>
        <dbReference type="EMBL" id="KKB86660.1"/>
    </source>
</evidence>
<dbReference type="EMBL" id="LAJF01000023">
    <property type="protein sequence ID" value="KKB86660.1"/>
    <property type="molecule type" value="Genomic_DNA"/>
</dbReference>
<keyword evidence="3 6" id="KW-0812">Transmembrane</keyword>
<feature type="transmembrane region" description="Helical" evidence="6">
    <location>
        <begin position="12"/>
        <end position="32"/>
    </location>
</feature>
<evidence type="ECO:0000313" key="10">
    <source>
        <dbReference type="Proteomes" id="UP000033608"/>
    </source>
</evidence>
<evidence type="ECO:0000256" key="3">
    <source>
        <dbReference type="ARBA" id="ARBA00022692"/>
    </source>
</evidence>
<dbReference type="AlphaFoldDB" id="A0A0F5LWC2"/>
<feature type="transmembrane region" description="Helical" evidence="6">
    <location>
        <begin position="98"/>
        <end position="119"/>
    </location>
</feature>
<keyword evidence="5 6" id="KW-0472">Membrane</keyword>
<feature type="transmembrane region" description="Helical" evidence="6">
    <location>
        <begin position="38"/>
        <end position="59"/>
    </location>
</feature>
<accession>A0A0F5LWC2</accession>
<dbReference type="GO" id="GO:0016020">
    <property type="term" value="C:membrane"/>
    <property type="evidence" value="ECO:0007669"/>
    <property type="project" value="UniProtKB-SubCell"/>
</dbReference>
<name>A0A0F5LWC2_9HYPH</name>
<protein>
    <submittedName>
        <fullName evidence="8">Multidrug transporter</fullName>
    </submittedName>
    <submittedName>
        <fullName evidence="9">S-adenosylmethionine uptake transporter</fullName>
    </submittedName>
</protein>
<comment type="subcellular location">
    <subcellularLocation>
        <location evidence="1">Membrane</location>
        <topology evidence="1">Multi-pass membrane protein</topology>
    </subcellularLocation>
</comment>
<feature type="transmembrane region" description="Helical" evidence="6">
    <location>
        <begin position="126"/>
        <end position="143"/>
    </location>
</feature>
<evidence type="ECO:0000259" key="7">
    <source>
        <dbReference type="Pfam" id="PF00892"/>
    </source>
</evidence>
<feature type="transmembrane region" description="Helical" evidence="6">
    <location>
        <begin position="149"/>
        <end position="168"/>
    </location>
</feature>
<evidence type="ECO:0000256" key="2">
    <source>
        <dbReference type="ARBA" id="ARBA00009853"/>
    </source>
</evidence>
<feature type="transmembrane region" description="Helical" evidence="6">
    <location>
        <begin position="211"/>
        <end position="230"/>
    </location>
</feature>
<dbReference type="OrthoDB" id="9815809at2"/>
<evidence type="ECO:0000256" key="4">
    <source>
        <dbReference type="ARBA" id="ARBA00022989"/>
    </source>
</evidence>
<dbReference type="InterPro" id="IPR037185">
    <property type="entry name" value="EmrE-like"/>
</dbReference>
<organism evidence="8 10">
    <name type="scientific">Devosia limi DSM 17137</name>
    <dbReference type="NCBI Taxonomy" id="1121477"/>
    <lineage>
        <taxon>Bacteria</taxon>
        <taxon>Pseudomonadati</taxon>
        <taxon>Pseudomonadota</taxon>
        <taxon>Alphaproteobacteria</taxon>
        <taxon>Hyphomicrobiales</taxon>
        <taxon>Devosiaceae</taxon>
        <taxon>Devosia</taxon>
    </lineage>
</organism>
<dbReference type="Pfam" id="PF00892">
    <property type="entry name" value="EamA"/>
    <property type="match status" value="2"/>
</dbReference>
<dbReference type="InterPro" id="IPR000620">
    <property type="entry name" value="EamA_dom"/>
</dbReference>
<evidence type="ECO:0000256" key="5">
    <source>
        <dbReference type="ARBA" id="ARBA00023136"/>
    </source>
</evidence>
<evidence type="ECO:0000256" key="1">
    <source>
        <dbReference type="ARBA" id="ARBA00004141"/>
    </source>
</evidence>
<sequence length="297" mass="31999">MTAPQRSDDRAGMAWLMGDMLLVTMMTVLVKIEGANYPAIQLVFIRSLIGLVSVLPLAWRHRAEIAGTRRVGGHLVRVSCNTLALSCNFAALTALPLALANAIGFMRPLVVLVFAVFMLGERVGPIRWIGTIIGFAGVLVMVAPGNVPLNLGLAAAFGSVLFGSLAVVQTRSLREENTTVLMVFYTVGLTLLTAIPAAFVWEPVALGDWPTLLAIGVLAQVGQYCFLRAYQSTPANVLAPLGYLSIVFAALTGYFFFDEVPGWTTLLGVIVILVALQLTNLFDRGPRRKEPEIDAKL</sequence>
<feature type="domain" description="EamA" evidence="7">
    <location>
        <begin position="11"/>
        <end position="142"/>
    </location>
</feature>
<proteinExistence type="inferred from homology"/>
<feature type="transmembrane region" description="Helical" evidence="6">
    <location>
        <begin position="263"/>
        <end position="282"/>
    </location>
</feature>
<dbReference type="PANTHER" id="PTHR22911:SF6">
    <property type="entry name" value="SOLUTE CARRIER FAMILY 35 MEMBER G1"/>
    <property type="match status" value="1"/>
</dbReference>
<feature type="transmembrane region" description="Helical" evidence="6">
    <location>
        <begin position="180"/>
        <end position="199"/>
    </location>
</feature>
<dbReference type="EMBL" id="FQVC01000001">
    <property type="protein sequence ID" value="SHE36601.1"/>
    <property type="molecule type" value="Genomic_DNA"/>
</dbReference>
<evidence type="ECO:0000313" key="9">
    <source>
        <dbReference type="EMBL" id="SHE36601.1"/>
    </source>
</evidence>
<evidence type="ECO:0000256" key="6">
    <source>
        <dbReference type="SAM" id="Phobius"/>
    </source>
</evidence>